<keyword evidence="5" id="KW-0408">Iron</keyword>
<gene>
    <name evidence="7" type="ORF">SAMN05421730_101943</name>
</gene>
<dbReference type="AlphaFoldDB" id="A0A1D3TVY8"/>
<dbReference type="GO" id="GO:0043448">
    <property type="term" value="P:alkane catabolic process"/>
    <property type="evidence" value="ECO:0007669"/>
    <property type="project" value="TreeGrafter"/>
</dbReference>
<accession>A0A1D3TVY8</accession>
<dbReference type="InterPro" id="IPR018527">
    <property type="entry name" value="Rubredoxin_Fe_BS"/>
</dbReference>
<evidence type="ECO:0000259" key="6">
    <source>
        <dbReference type="PROSITE" id="PS50903"/>
    </source>
</evidence>
<dbReference type="OrthoDB" id="9758182at2"/>
<feature type="domain" description="Rubredoxin-like" evidence="6">
    <location>
        <begin position="1"/>
        <end position="52"/>
    </location>
</feature>
<dbReference type="PANTHER" id="PTHR47627">
    <property type="entry name" value="RUBREDOXIN"/>
    <property type="match status" value="1"/>
</dbReference>
<keyword evidence="3" id="KW-0479">Metal-binding</keyword>
<dbReference type="SUPFAM" id="SSF57802">
    <property type="entry name" value="Rubredoxin-like"/>
    <property type="match status" value="2"/>
</dbReference>
<evidence type="ECO:0000313" key="7">
    <source>
        <dbReference type="EMBL" id="SCP98335.1"/>
    </source>
</evidence>
<evidence type="ECO:0000256" key="5">
    <source>
        <dbReference type="ARBA" id="ARBA00023004"/>
    </source>
</evidence>
<keyword evidence="2" id="KW-0813">Transport</keyword>
<organism evidence="7 8">
    <name type="scientific">Anaerobium acetethylicum</name>
    <dbReference type="NCBI Taxonomy" id="1619234"/>
    <lineage>
        <taxon>Bacteria</taxon>
        <taxon>Bacillati</taxon>
        <taxon>Bacillota</taxon>
        <taxon>Clostridia</taxon>
        <taxon>Lachnospirales</taxon>
        <taxon>Lachnospiraceae</taxon>
        <taxon>Anaerobium</taxon>
    </lineage>
</organism>
<protein>
    <submittedName>
        <fullName evidence="7">Rubredoxin</fullName>
    </submittedName>
</protein>
<dbReference type="InterPro" id="IPR048574">
    <property type="entry name" value="RUBY_RBDX"/>
</dbReference>
<evidence type="ECO:0000256" key="4">
    <source>
        <dbReference type="ARBA" id="ARBA00022982"/>
    </source>
</evidence>
<dbReference type="InterPro" id="IPR024935">
    <property type="entry name" value="Rubredoxin_dom"/>
</dbReference>
<sequence>MAKYTCSICGYVYDEVAGDPDRGIAPGTKWEDVPEDWTCPLCGAVKADFVEEKRNKEPVKKDVNVVENEADSMREMSFGEVSALCSNLSKGCTKQYRSEEGELFSQLAEFYKTISSNAGEGGLKDISLLVEQDLASGYPAANPIAADVSDRGALRALVWGEKVTRILNSILSRYDKQQDSLLEGTHIYVCDICGFIYIGDELPDICPVCKVPNKKIIEVMRG</sequence>
<feature type="domain" description="Rubredoxin-like" evidence="6">
    <location>
        <begin position="185"/>
        <end position="219"/>
    </location>
</feature>
<dbReference type="FunFam" id="2.20.28.10:FF:000001">
    <property type="entry name" value="Rubredoxin"/>
    <property type="match status" value="1"/>
</dbReference>
<dbReference type="GO" id="GO:0005506">
    <property type="term" value="F:iron ion binding"/>
    <property type="evidence" value="ECO:0007669"/>
    <property type="project" value="InterPro"/>
</dbReference>
<evidence type="ECO:0000256" key="2">
    <source>
        <dbReference type="ARBA" id="ARBA00022448"/>
    </source>
</evidence>
<dbReference type="Proteomes" id="UP000199315">
    <property type="component" value="Unassembled WGS sequence"/>
</dbReference>
<keyword evidence="8" id="KW-1185">Reference proteome</keyword>
<keyword evidence="4" id="KW-0249">Electron transport</keyword>
<dbReference type="InterPro" id="IPR050526">
    <property type="entry name" value="Rubredoxin_ET"/>
</dbReference>
<evidence type="ECO:0000256" key="3">
    <source>
        <dbReference type="ARBA" id="ARBA00022723"/>
    </source>
</evidence>
<dbReference type="Gene3D" id="2.20.28.10">
    <property type="match status" value="2"/>
</dbReference>
<comment type="cofactor">
    <cofactor evidence="1">
        <name>Fe(3+)</name>
        <dbReference type="ChEBI" id="CHEBI:29034"/>
    </cofactor>
</comment>
<dbReference type="EMBL" id="FMKA01000019">
    <property type="protein sequence ID" value="SCP98335.1"/>
    <property type="molecule type" value="Genomic_DNA"/>
</dbReference>
<dbReference type="GO" id="GO:0009055">
    <property type="term" value="F:electron transfer activity"/>
    <property type="evidence" value="ECO:0007669"/>
    <property type="project" value="TreeGrafter"/>
</dbReference>
<dbReference type="STRING" id="1619234.SAMN05421730_101943"/>
<dbReference type="InterPro" id="IPR024934">
    <property type="entry name" value="Rubredoxin-like_dom"/>
</dbReference>
<dbReference type="RefSeq" id="WP_091235288.1">
    <property type="nucleotide sequence ID" value="NZ_FMKA01000019.1"/>
</dbReference>
<dbReference type="PRINTS" id="PR00163">
    <property type="entry name" value="RUBREDOXIN"/>
</dbReference>
<reference evidence="7 8" key="1">
    <citation type="submission" date="2016-09" db="EMBL/GenBank/DDBJ databases">
        <authorList>
            <person name="Capua I."/>
            <person name="De Benedictis P."/>
            <person name="Joannis T."/>
            <person name="Lombin L.H."/>
            <person name="Cattoli G."/>
        </authorList>
    </citation>
    <scope>NUCLEOTIDE SEQUENCE [LARGE SCALE GENOMIC DNA]</scope>
    <source>
        <strain evidence="7 8">GluBS11</strain>
    </source>
</reference>
<dbReference type="CDD" id="cd00730">
    <property type="entry name" value="rubredoxin"/>
    <property type="match status" value="1"/>
</dbReference>
<dbReference type="PROSITE" id="PS50903">
    <property type="entry name" value="RUBREDOXIN_LIKE"/>
    <property type="match status" value="2"/>
</dbReference>
<dbReference type="Pfam" id="PF00301">
    <property type="entry name" value="Rubredoxin"/>
    <property type="match status" value="1"/>
</dbReference>
<dbReference type="PROSITE" id="PS00202">
    <property type="entry name" value="RUBREDOXIN"/>
    <property type="match status" value="1"/>
</dbReference>
<dbReference type="Pfam" id="PF21349">
    <property type="entry name" value="RUBY_RBDX"/>
    <property type="match status" value="1"/>
</dbReference>
<evidence type="ECO:0000313" key="8">
    <source>
        <dbReference type="Proteomes" id="UP000199315"/>
    </source>
</evidence>
<name>A0A1D3TVY8_9FIRM</name>
<proteinExistence type="predicted"/>
<evidence type="ECO:0000256" key="1">
    <source>
        <dbReference type="ARBA" id="ARBA00001965"/>
    </source>
</evidence>
<dbReference type="PANTHER" id="PTHR47627:SF1">
    <property type="entry name" value="RUBREDOXIN-1-RELATED"/>
    <property type="match status" value="1"/>
</dbReference>